<evidence type="ECO:0000256" key="1">
    <source>
        <dbReference type="ARBA" id="ARBA00022729"/>
    </source>
</evidence>
<feature type="domain" description="Asl1-like glycosyl hydrolase catalytic" evidence="3">
    <location>
        <begin position="397"/>
        <end position="582"/>
    </location>
</feature>
<dbReference type="Gene3D" id="1.20.1270.90">
    <property type="entry name" value="AF1782-like"/>
    <property type="match status" value="1"/>
</dbReference>
<dbReference type="PANTHER" id="PTHR34154">
    <property type="entry name" value="ALKALI-SENSITIVE LINKAGE PROTEIN 1"/>
    <property type="match status" value="1"/>
</dbReference>
<dbReference type="SUPFAM" id="SSF51445">
    <property type="entry name" value="(Trans)glycosidases"/>
    <property type="match status" value="1"/>
</dbReference>
<feature type="signal peptide" evidence="2">
    <location>
        <begin position="1"/>
        <end position="21"/>
    </location>
</feature>
<dbReference type="PANTHER" id="PTHR34154:SF3">
    <property type="entry name" value="ALKALI-SENSITIVE LINKAGE PROTEIN 1"/>
    <property type="match status" value="1"/>
</dbReference>
<dbReference type="Gene3D" id="3.20.20.80">
    <property type="entry name" value="Glycosidases"/>
    <property type="match status" value="1"/>
</dbReference>
<keyword evidence="6" id="KW-1185">Reference proteome</keyword>
<keyword evidence="5" id="KW-0378">Hydrolase</keyword>
<dbReference type="NCBIfam" id="TIGR04183">
    <property type="entry name" value="Por_Secre_tail"/>
    <property type="match status" value="1"/>
</dbReference>
<dbReference type="Pfam" id="PF11790">
    <property type="entry name" value="Glyco_hydro_cc"/>
    <property type="match status" value="1"/>
</dbReference>
<evidence type="ECO:0000256" key="2">
    <source>
        <dbReference type="SAM" id="SignalP"/>
    </source>
</evidence>
<protein>
    <submittedName>
        <fullName evidence="5">Glycosyl hydrolase</fullName>
    </submittedName>
</protein>
<dbReference type="InterPro" id="IPR024655">
    <property type="entry name" value="Asl1_glyco_hydro_catalytic"/>
</dbReference>
<gene>
    <name evidence="5" type="ORF">ACFFVB_06610</name>
</gene>
<dbReference type="Gene3D" id="2.60.20.10">
    <property type="entry name" value="Crystallins"/>
    <property type="match status" value="1"/>
</dbReference>
<organism evidence="5 6">
    <name type="scientific">Formosa undariae</name>
    <dbReference type="NCBI Taxonomy" id="1325436"/>
    <lineage>
        <taxon>Bacteria</taxon>
        <taxon>Pseudomonadati</taxon>
        <taxon>Bacteroidota</taxon>
        <taxon>Flavobacteriia</taxon>
        <taxon>Flavobacteriales</taxon>
        <taxon>Flavobacteriaceae</taxon>
        <taxon>Formosa</taxon>
    </lineage>
</organism>
<dbReference type="EMBL" id="JBHMEZ010000003">
    <property type="protein sequence ID" value="MFB9052750.1"/>
    <property type="molecule type" value="Genomic_DNA"/>
</dbReference>
<reference evidence="5 6" key="1">
    <citation type="submission" date="2024-09" db="EMBL/GenBank/DDBJ databases">
        <authorList>
            <person name="Sun Q."/>
            <person name="Mori K."/>
        </authorList>
    </citation>
    <scope>NUCLEOTIDE SEQUENCE [LARGE SCALE GENOMIC DNA]</scope>
    <source>
        <strain evidence="5 6">CECT 8286</strain>
    </source>
</reference>
<name>A0ABV5EZY6_9FLAO</name>
<accession>A0ABV5EZY6</accession>
<dbReference type="InterPro" id="IPR026444">
    <property type="entry name" value="Secre_tail"/>
</dbReference>
<evidence type="ECO:0000259" key="3">
    <source>
        <dbReference type="Pfam" id="PF11790"/>
    </source>
</evidence>
<dbReference type="Pfam" id="PF18962">
    <property type="entry name" value="Por_Secre_tail"/>
    <property type="match status" value="1"/>
</dbReference>
<dbReference type="InterPro" id="IPR053183">
    <property type="entry name" value="ASL1"/>
</dbReference>
<comment type="caution">
    <text evidence="5">The sequence shown here is derived from an EMBL/GenBank/DDBJ whole genome shotgun (WGS) entry which is preliminary data.</text>
</comment>
<dbReference type="InterPro" id="IPR017853">
    <property type="entry name" value="GH"/>
</dbReference>
<proteinExistence type="predicted"/>
<sequence>MNKLQLSLIVFLFTLCGFSQTDPCGTIVNNTFDETGVFPNNWTEYNTSGRVTVEDGRLKFDHNIDMPSVYHTFTPTATNSAFSFDISASRNSVNCQIHLMSSTGKYLSSIAVGIGPATIKYATSMVEGIPHGFIPGTPEVSFKTNSVYTLSTQVDFSSKKVNIFNNGELMAADIPFLEDAENIAKIDIQLIYMYANNGQFYFDNISLESGATNRLLLSRNASAAKNLLEAASVGDHYNQHPQSAVDDFQLAIDDANAVLTDCNSTSNTIDHSILNLQTAQDIFNAPRINDPVLKIYSGFDFSGEEHQMYCGYYNGNLEIHDDWVTSFTLEKGYMVTFAENVNGTGASKVYIAADTDLRINLTKDLQKKASFIRVSPWFNVHKKGMAGKGTDVIQEFNNSWHYNWSISGEDVDDAKFVPNQWGGGSVTNAIHLGNRMDIDHYMAFNEPDGSEQANMTVDKAIEKYEDMLASGLRLGSPANKDNAKGEEWRDAFMTKAEEKGYRVDYIVVHYYKKTSPSNFYNWLKAIHDKWQRPIWIKEFNYGATWTDQPASNEAAGDGLESYMNMLDDTSFIERYAVFTWQPDKPVYSLMSVRTPVTLSSSGIMYRDHESPLAYKQEIYEQGQALSINDNSISPQFAVYPTVITNGVFNVSIPENVKTNNIELSIYSISGQLVKKVSNLFLEVNVSHLSSGLYLIKINSDLGSVTKKIIIH</sequence>
<dbReference type="RefSeq" id="WP_382381929.1">
    <property type="nucleotide sequence ID" value="NZ_JBHMEZ010000003.1"/>
</dbReference>
<evidence type="ECO:0000313" key="5">
    <source>
        <dbReference type="EMBL" id="MFB9052750.1"/>
    </source>
</evidence>
<feature type="chain" id="PRO_5046122684" evidence="2">
    <location>
        <begin position="22"/>
        <end position="711"/>
    </location>
</feature>
<feature type="domain" description="Secretion system C-terminal sorting" evidence="4">
    <location>
        <begin position="644"/>
        <end position="710"/>
    </location>
</feature>
<dbReference type="GO" id="GO:0016787">
    <property type="term" value="F:hydrolase activity"/>
    <property type="evidence" value="ECO:0007669"/>
    <property type="project" value="UniProtKB-KW"/>
</dbReference>
<dbReference type="Proteomes" id="UP001589605">
    <property type="component" value="Unassembled WGS sequence"/>
</dbReference>
<evidence type="ECO:0000259" key="4">
    <source>
        <dbReference type="Pfam" id="PF18962"/>
    </source>
</evidence>
<keyword evidence="1 2" id="KW-0732">Signal</keyword>
<evidence type="ECO:0000313" key="6">
    <source>
        <dbReference type="Proteomes" id="UP001589605"/>
    </source>
</evidence>